<name>A0A1A8PS93_9TELE</name>
<evidence type="ECO:0000313" key="1">
    <source>
        <dbReference type="EMBL" id="SBR84136.1"/>
    </source>
</evidence>
<accession>A0A1A8PS93</accession>
<dbReference type="AlphaFoldDB" id="A0A1A8PS93"/>
<feature type="non-terminal residue" evidence="1">
    <location>
        <position position="1"/>
    </location>
</feature>
<reference evidence="1" key="1">
    <citation type="submission" date="2016-05" db="EMBL/GenBank/DDBJ databases">
        <authorList>
            <person name="Lavstsen T."/>
            <person name="Jespersen J.S."/>
        </authorList>
    </citation>
    <scope>NUCLEOTIDE SEQUENCE</scope>
    <source>
        <tissue evidence="1">Brain</tissue>
    </source>
</reference>
<sequence length="49" mass="5724">KNLSEDLKWPTEQTLDSLNFETLTRFLSLMADCNWFMVETLGCLSVLIR</sequence>
<reference evidence="1" key="2">
    <citation type="submission" date="2016-06" db="EMBL/GenBank/DDBJ databases">
        <title>The genome of a short-lived fish provides insights into sex chromosome evolution and the genetic control of aging.</title>
        <authorList>
            <person name="Reichwald K."/>
            <person name="Felder M."/>
            <person name="Petzold A."/>
            <person name="Koch P."/>
            <person name="Groth M."/>
            <person name="Platzer M."/>
        </authorList>
    </citation>
    <scope>NUCLEOTIDE SEQUENCE</scope>
    <source>
        <tissue evidence="1">Brain</tissue>
    </source>
</reference>
<gene>
    <name evidence="1" type="primary">Nfu_g_1_002222</name>
</gene>
<protein>
    <submittedName>
        <fullName evidence="1">Uncharacterized protein</fullName>
    </submittedName>
</protein>
<proteinExistence type="predicted"/>
<organism evidence="1">
    <name type="scientific">Nothobranchius rachovii</name>
    <name type="common">bluefin notho</name>
    <dbReference type="NCBI Taxonomy" id="451742"/>
    <lineage>
        <taxon>Eukaryota</taxon>
        <taxon>Metazoa</taxon>
        <taxon>Chordata</taxon>
        <taxon>Craniata</taxon>
        <taxon>Vertebrata</taxon>
        <taxon>Euteleostomi</taxon>
        <taxon>Actinopterygii</taxon>
        <taxon>Neopterygii</taxon>
        <taxon>Teleostei</taxon>
        <taxon>Neoteleostei</taxon>
        <taxon>Acanthomorphata</taxon>
        <taxon>Ovalentaria</taxon>
        <taxon>Atherinomorphae</taxon>
        <taxon>Cyprinodontiformes</taxon>
        <taxon>Nothobranchiidae</taxon>
        <taxon>Nothobranchius</taxon>
    </lineage>
</organism>
<feature type="non-terminal residue" evidence="1">
    <location>
        <position position="49"/>
    </location>
</feature>
<dbReference type="EMBL" id="HAEH01008316">
    <property type="protein sequence ID" value="SBR84136.1"/>
    <property type="molecule type" value="Transcribed_RNA"/>
</dbReference>